<gene>
    <name evidence="2" type="ORF">QN215_08980</name>
</gene>
<feature type="region of interest" description="Disordered" evidence="1">
    <location>
        <begin position="1"/>
        <end position="20"/>
    </location>
</feature>
<sequence length="86" mass="9614">MTDIHNAKSSATINHPRPRTAAQVMGIKAPKMPVETPQKPDTEPTKNAKMSALGKRANAITAEERDERRTRVLDYLQQVRLPHAET</sequence>
<evidence type="ECO:0000313" key="2">
    <source>
        <dbReference type="EMBL" id="XDS44379.1"/>
    </source>
</evidence>
<proteinExistence type="predicted"/>
<protein>
    <submittedName>
        <fullName evidence="2">Uncharacterized protein</fullName>
    </submittedName>
</protein>
<accession>A0AB39U6C8</accession>
<dbReference type="RefSeq" id="WP_369343967.1">
    <property type="nucleotide sequence ID" value="NZ_CP129674.1"/>
</dbReference>
<reference evidence="2" key="1">
    <citation type="submission" date="2023-07" db="EMBL/GenBank/DDBJ databases">
        <title>Bifidobacterium aquikefiriaerophilum sp. nov. and Bifidobacterium eccum sp. nov., isolated from water kefir.</title>
        <authorList>
            <person name="Breselge S."/>
            <person name="Bellassi P."/>
            <person name="Barcenilla C."/>
            <person name="Alvarez-Ordonez A."/>
            <person name="Morelli L."/>
            <person name="Cotter P.D."/>
        </authorList>
    </citation>
    <scope>NUCLEOTIDE SEQUENCE</scope>
    <source>
        <strain evidence="2">WK041_4_12</strain>
    </source>
</reference>
<dbReference type="AlphaFoldDB" id="A0AB39U6C8"/>
<dbReference type="KEGG" id="baqk:QN215_08980"/>
<name>A0AB39U6C8_9BIFI</name>
<dbReference type="EMBL" id="CP129674">
    <property type="protein sequence ID" value="XDS44379.1"/>
    <property type="molecule type" value="Genomic_DNA"/>
</dbReference>
<organism evidence="2">
    <name type="scientific">Bifidobacterium aquikefiricola</name>
    <dbReference type="NCBI Taxonomy" id="3059038"/>
    <lineage>
        <taxon>Bacteria</taxon>
        <taxon>Bacillati</taxon>
        <taxon>Actinomycetota</taxon>
        <taxon>Actinomycetes</taxon>
        <taxon>Bifidobacteriales</taxon>
        <taxon>Bifidobacteriaceae</taxon>
        <taxon>Bifidobacterium</taxon>
    </lineage>
</organism>
<evidence type="ECO:0000256" key="1">
    <source>
        <dbReference type="SAM" id="MobiDB-lite"/>
    </source>
</evidence>
<feature type="region of interest" description="Disordered" evidence="1">
    <location>
        <begin position="25"/>
        <end position="56"/>
    </location>
</feature>